<sequence>MPKDLKLYSKYRNHKFRFQPMSSSSGPIAKVETKATVKSLYLKPLGDEVKEYFAARAISVKTLERNRVMQKIIGDEIVIAFTYWQKEEIEFCKYRRYPTKKFFQERQTRGKILYGLDDIENASEIIIVEGEIDKLAMEEAGIFNCVSVPDGAPEVVSLKEIPPQSKDKAFRYLWNCNEFLKQASRIVIATDGDAPGHALAEELARRLGKERCWRVKWPKKSKDERFKDANEVLMSKGPHLLKEAVLNAEPYPMVYKD</sequence>
<dbReference type="InterPro" id="IPR006171">
    <property type="entry name" value="TOPRIM_dom"/>
</dbReference>
<dbReference type="SUPFAM" id="SSF56731">
    <property type="entry name" value="DNA primase core"/>
    <property type="match status" value="1"/>
</dbReference>
<organism evidence="2 3">
    <name type="scientific">Capsella rubella</name>
    <dbReference type="NCBI Taxonomy" id="81985"/>
    <lineage>
        <taxon>Eukaryota</taxon>
        <taxon>Viridiplantae</taxon>
        <taxon>Streptophyta</taxon>
        <taxon>Embryophyta</taxon>
        <taxon>Tracheophyta</taxon>
        <taxon>Spermatophyta</taxon>
        <taxon>Magnoliopsida</taxon>
        <taxon>eudicotyledons</taxon>
        <taxon>Gunneridae</taxon>
        <taxon>Pentapetalae</taxon>
        <taxon>rosids</taxon>
        <taxon>malvids</taxon>
        <taxon>Brassicales</taxon>
        <taxon>Brassicaceae</taxon>
        <taxon>Camelineae</taxon>
        <taxon>Capsella</taxon>
    </lineage>
</organism>
<dbReference type="GO" id="GO:0003697">
    <property type="term" value="F:single-stranded DNA binding"/>
    <property type="evidence" value="ECO:0007669"/>
    <property type="project" value="InterPro"/>
</dbReference>
<accession>R0IMX2</accession>
<dbReference type="InterPro" id="IPR034154">
    <property type="entry name" value="TOPRIM_DnaG/twinkle"/>
</dbReference>
<dbReference type="Gene3D" id="3.40.1360.10">
    <property type="match status" value="1"/>
</dbReference>
<gene>
    <name evidence="2" type="ORF">CARUB_v10010063mg</name>
</gene>
<name>R0IMX2_9BRAS</name>
<dbReference type="OrthoDB" id="275278at2759"/>
<dbReference type="SMART" id="SM00493">
    <property type="entry name" value="TOPRIM"/>
    <property type="match status" value="1"/>
</dbReference>
<dbReference type="InterPro" id="IPR027032">
    <property type="entry name" value="Twinkle-like"/>
</dbReference>
<feature type="domain" description="Toprim" evidence="1">
    <location>
        <begin position="123"/>
        <end position="212"/>
    </location>
</feature>
<dbReference type="KEGG" id="crb:17898619"/>
<dbReference type="Pfam" id="PF13662">
    <property type="entry name" value="Toprim_4"/>
    <property type="match status" value="1"/>
</dbReference>
<dbReference type="Proteomes" id="UP000029121">
    <property type="component" value="Unassembled WGS sequence"/>
</dbReference>
<dbReference type="STRING" id="81985.R0IMX2"/>
<dbReference type="GO" id="GO:0043139">
    <property type="term" value="F:5'-3' DNA helicase activity"/>
    <property type="evidence" value="ECO:0007669"/>
    <property type="project" value="InterPro"/>
</dbReference>
<dbReference type="PANTHER" id="PTHR12873">
    <property type="entry name" value="T7-LIKE MITOCHONDRIAL DNA HELICASE"/>
    <property type="match status" value="1"/>
</dbReference>
<dbReference type="eggNOG" id="ENOG502QPXS">
    <property type="taxonomic scope" value="Eukaryota"/>
</dbReference>
<reference evidence="3" key="1">
    <citation type="journal article" date="2013" name="Nat. Genet.">
        <title>The Capsella rubella genome and the genomic consequences of rapid mating system evolution.</title>
        <authorList>
            <person name="Slotte T."/>
            <person name="Hazzouri K.M."/>
            <person name="Agren J.A."/>
            <person name="Koenig D."/>
            <person name="Maumus F."/>
            <person name="Guo Y.L."/>
            <person name="Steige K."/>
            <person name="Platts A.E."/>
            <person name="Escobar J.S."/>
            <person name="Newman L.K."/>
            <person name="Wang W."/>
            <person name="Mandakova T."/>
            <person name="Vello E."/>
            <person name="Smith L.M."/>
            <person name="Henz S.R."/>
            <person name="Steffen J."/>
            <person name="Takuno S."/>
            <person name="Brandvain Y."/>
            <person name="Coop G."/>
            <person name="Andolfatto P."/>
            <person name="Hu T.T."/>
            <person name="Blanchette M."/>
            <person name="Clark R.M."/>
            <person name="Quesneville H."/>
            <person name="Nordborg M."/>
            <person name="Gaut B.S."/>
            <person name="Lysak M.A."/>
            <person name="Jenkins J."/>
            <person name="Grimwood J."/>
            <person name="Chapman J."/>
            <person name="Prochnik S."/>
            <person name="Shu S."/>
            <person name="Rokhsar D."/>
            <person name="Schmutz J."/>
            <person name="Weigel D."/>
            <person name="Wright S.I."/>
        </authorList>
    </citation>
    <scope>NUCLEOTIDE SEQUENCE [LARGE SCALE GENOMIC DNA]</scope>
    <source>
        <strain evidence="3">cv. Monte Gargano</strain>
    </source>
</reference>
<keyword evidence="3" id="KW-1185">Reference proteome</keyword>
<dbReference type="PANTHER" id="PTHR12873:SF0">
    <property type="entry name" value="TWINKLE MTDNA HELICASE"/>
    <property type="match status" value="1"/>
</dbReference>
<protein>
    <recommendedName>
        <fullName evidence="1">Toprim domain-containing protein</fullName>
    </recommendedName>
</protein>
<dbReference type="EMBL" id="KB870805">
    <property type="protein sequence ID" value="EOA38438.1"/>
    <property type="molecule type" value="Genomic_DNA"/>
</dbReference>
<evidence type="ECO:0000313" key="3">
    <source>
        <dbReference type="Proteomes" id="UP000029121"/>
    </source>
</evidence>
<dbReference type="AlphaFoldDB" id="R0IMX2"/>
<dbReference type="CDD" id="cd01029">
    <property type="entry name" value="TOPRIM_primases"/>
    <property type="match status" value="1"/>
</dbReference>
<evidence type="ECO:0000259" key="1">
    <source>
        <dbReference type="SMART" id="SM00493"/>
    </source>
</evidence>
<evidence type="ECO:0000313" key="2">
    <source>
        <dbReference type="EMBL" id="EOA38438.1"/>
    </source>
</evidence>
<proteinExistence type="predicted"/>